<dbReference type="VEuPathDB" id="FungiDB:SeMB42_g04221"/>
<evidence type="ECO:0000313" key="2">
    <source>
        <dbReference type="Proteomes" id="UP000320475"/>
    </source>
</evidence>
<reference evidence="1 2" key="1">
    <citation type="journal article" date="2019" name="Sci. Rep.">
        <title>Comparative genomics of chytrid fungi reveal insights into the obligate biotrophic and pathogenic lifestyle of Synchytrium endobioticum.</title>
        <authorList>
            <person name="van de Vossenberg B.T.L.H."/>
            <person name="Warris S."/>
            <person name="Nguyen H.D.T."/>
            <person name="van Gent-Pelzer M.P.E."/>
            <person name="Joly D.L."/>
            <person name="van de Geest H.C."/>
            <person name="Bonants P.J.M."/>
            <person name="Smith D.S."/>
            <person name="Levesque C.A."/>
            <person name="van der Lee T.A.J."/>
        </authorList>
    </citation>
    <scope>NUCLEOTIDE SEQUENCE [LARGE SCALE GENOMIC DNA]</scope>
    <source>
        <strain evidence="1 2">LEV6574</strain>
    </source>
</reference>
<evidence type="ECO:0000313" key="1">
    <source>
        <dbReference type="EMBL" id="TPX33969.1"/>
    </source>
</evidence>
<feature type="non-terminal residue" evidence="1">
    <location>
        <position position="86"/>
    </location>
</feature>
<dbReference type="AlphaFoldDB" id="A0A507C4E7"/>
<dbReference type="Proteomes" id="UP000320475">
    <property type="component" value="Unassembled WGS sequence"/>
</dbReference>
<dbReference type="EMBL" id="QEAM01000849">
    <property type="protein sequence ID" value="TPX33969.1"/>
    <property type="molecule type" value="Genomic_DNA"/>
</dbReference>
<name>A0A507C4E7_9FUNG</name>
<comment type="caution">
    <text evidence="1">The sequence shown here is derived from an EMBL/GenBank/DDBJ whole genome shotgun (WGS) entry which is preliminary data.</text>
</comment>
<protein>
    <recommendedName>
        <fullName evidence="3">NmrA-like domain-containing protein</fullName>
    </recommendedName>
</protein>
<accession>A0A507C4E7</accession>
<organism evidence="1 2">
    <name type="scientific">Synchytrium endobioticum</name>
    <dbReference type="NCBI Taxonomy" id="286115"/>
    <lineage>
        <taxon>Eukaryota</taxon>
        <taxon>Fungi</taxon>
        <taxon>Fungi incertae sedis</taxon>
        <taxon>Chytridiomycota</taxon>
        <taxon>Chytridiomycota incertae sedis</taxon>
        <taxon>Chytridiomycetes</taxon>
        <taxon>Synchytriales</taxon>
        <taxon>Synchytriaceae</taxon>
        <taxon>Synchytrium</taxon>
    </lineage>
</organism>
<proteinExistence type="predicted"/>
<sequence length="86" mass="9805">MDYSATRSKNSTILVYPANGYMGYMICKELIHGARQNRQMLNVKEVLAVCCGEAGMYDKLKDMGKPIKTIVLKNADNMSEWKKHMK</sequence>
<evidence type="ECO:0008006" key="3">
    <source>
        <dbReference type="Google" id="ProtNLM"/>
    </source>
</evidence>
<gene>
    <name evidence="1" type="ORF">SeLEV6574_g08320</name>
</gene>